<dbReference type="Pfam" id="PF04055">
    <property type="entry name" value="Radical_SAM"/>
    <property type="match status" value="1"/>
</dbReference>
<dbReference type="SFLD" id="SFLDS00029">
    <property type="entry name" value="Radical_SAM"/>
    <property type="match status" value="1"/>
</dbReference>
<keyword evidence="4" id="KW-0004">4Fe-4S</keyword>
<evidence type="ECO:0000256" key="1">
    <source>
        <dbReference type="ARBA" id="ARBA00001966"/>
    </source>
</evidence>
<dbReference type="GO" id="GO:0016829">
    <property type="term" value="F:lyase activity"/>
    <property type="evidence" value="ECO:0007669"/>
    <property type="project" value="UniProtKB-KW"/>
</dbReference>
<dbReference type="EMBL" id="LCDA01000013">
    <property type="protein sequence ID" value="KKS42432.1"/>
    <property type="molecule type" value="Genomic_DNA"/>
</dbReference>
<keyword evidence="9" id="KW-0535">Nitrogen fixation</keyword>
<evidence type="ECO:0000256" key="3">
    <source>
        <dbReference type="ARBA" id="ARBA00006804"/>
    </source>
</evidence>
<gene>
    <name evidence="12" type="ORF">UV06_C0013G0009</name>
</gene>
<dbReference type="PANTHER" id="PTHR43787:SF13">
    <property type="entry name" value="FEMO COFACTOR BIOSYNTHESIS PROTEIN NIFB"/>
    <property type="match status" value="1"/>
</dbReference>
<dbReference type="GO" id="GO:0051539">
    <property type="term" value="F:4 iron, 4 sulfur cluster binding"/>
    <property type="evidence" value="ECO:0007669"/>
    <property type="project" value="UniProtKB-KW"/>
</dbReference>
<evidence type="ECO:0000256" key="8">
    <source>
        <dbReference type="ARBA" id="ARBA00023014"/>
    </source>
</evidence>
<evidence type="ECO:0000256" key="6">
    <source>
        <dbReference type="ARBA" id="ARBA00022723"/>
    </source>
</evidence>
<dbReference type="SUPFAM" id="SSF102114">
    <property type="entry name" value="Radical SAM enzymes"/>
    <property type="match status" value="1"/>
</dbReference>
<dbReference type="InterPro" id="IPR007197">
    <property type="entry name" value="rSAM"/>
</dbReference>
<comment type="pathway">
    <text evidence="2">Cofactor biosynthesis; Fe-Mo cofactor biosynthesis.</text>
</comment>
<evidence type="ECO:0000259" key="11">
    <source>
        <dbReference type="Pfam" id="PF04055"/>
    </source>
</evidence>
<evidence type="ECO:0000313" key="12">
    <source>
        <dbReference type="EMBL" id="KKS42432.1"/>
    </source>
</evidence>
<comment type="caution">
    <text evidence="12">The sequence shown here is derived from an EMBL/GenBank/DDBJ whole genome shotgun (WGS) entry which is preliminary data.</text>
</comment>
<keyword evidence="8" id="KW-0411">Iron-sulfur</keyword>
<proteinExistence type="inferred from homology"/>
<protein>
    <recommendedName>
        <fullName evidence="11">Radical SAM core domain-containing protein</fullName>
    </recommendedName>
</protein>
<dbReference type="Gene3D" id="3.20.20.70">
    <property type="entry name" value="Aldolase class I"/>
    <property type="match status" value="1"/>
</dbReference>
<evidence type="ECO:0000256" key="7">
    <source>
        <dbReference type="ARBA" id="ARBA00023004"/>
    </source>
</evidence>
<sequence length="289" mass="32211">MACIEKIYSVSALLGSSACNGNCAFCAAKELKKVAPADNMMPSTFKSALRLSARYGGWSLSLTSSGEPTCSPLAVTNALKDYQEVAREGAYFPNVNLFTNGILLGSKKFCDKYLPLWKRLGLTAVAVSIHEISEDRQAKVYGIVRYPKYSEIFSNIRRHGLQCRATVLLRKGGIDTPESYKTVIEKLKRSGCENISSWPIGNPDSTRNESTPSRLNLFKIRLWLKNNALLCHGHVWGGGVYDYKGTLVRITDYVTKHDPKKDYVRQLVVFQDGTVAYSWIREGAICFKT</sequence>
<evidence type="ECO:0000313" key="13">
    <source>
        <dbReference type="Proteomes" id="UP000033854"/>
    </source>
</evidence>
<dbReference type="PANTHER" id="PTHR43787">
    <property type="entry name" value="FEMO COFACTOR BIOSYNTHESIS PROTEIN NIFB-RELATED"/>
    <property type="match status" value="1"/>
</dbReference>
<dbReference type="AlphaFoldDB" id="A0A0G0Z0V7"/>
<dbReference type="Proteomes" id="UP000033854">
    <property type="component" value="Unassembled WGS sequence"/>
</dbReference>
<evidence type="ECO:0000256" key="9">
    <source>
        <dbReference type="ARBA" id="ARBA00023231"/>
    </source>
</evidence>
<evidence type="ECO:0000256" key="10">
    <source>
        <dbReference type="ARBA" id="ARBA00023239"/>
    </source>
</evidence>
<accession>A0A0G0Z0V7</accession>
<dbReference type="InterPro" id="IPR013785">
    <property type="entry name" value="Aldolase_TIM"/>
</dbReference>
<evidence type="ECO:0000256" key="4">
    <source>
        <dbReference type="ARBA" id="ARBA00022485"/>
    </source>
</evidence>
<dbReference type="GO" id="GO:0046872">
    <property type="term" value="F:metal ion binding"/>
    <property type="evidence" value="ECO:0007669"/>
    <property type="project" value="UniProtKB-KW"/>
</dbReference>
<comment type="cofactor">
    <cofactor evidence="1">
        <name>[4Fe-4S] cluster</name>
        <dbReference type="ChEBI" id="CHEBI:49883"/>
    </cofactor>
</comment>
<feature type="domain" description="Radical SAM core" evidence="11">
    <location>
        <begin position="17"/>
        <end position="168"/>
    </location>
</feature>
<keyword evidence="10" id="KW-0456">Lyase</keyword>
<organism evidence="12 13">
    <name type="scientific">Candidatus Collierbacteria bacterium GW2011_GWA2_42_17</name>
    <dbReference type="NCBI Taxonomy" id="1618378"/>
    <lineage>
        <taxon>Bacteria</taxon>
        <taxon>Candidatus Collieribacteriota</taxon>
    </lineage>
</organism>
<dbReference type="PROSITE" id="PS51257">
    <property type="entry name" value="PROKAR_LIPOPROTEIN"/>
    <property type="match status" value="1"/>
</dbReference>
<keyword evidence="6" id="KW-0479">Metal-binding</keyword>
<keyword evidence="7" id="KW-0408">Iron</keyword>
<keyword evidence="5" id="KW-0949">S-adenosyl-L-methionine</keyword>
<comment type="similarity">
    <text evidence="3">Belongs to the radical SAM superfamily. NifB family.</text>
</comment>
<reference evidence="12 13" key="1">
    <citation type="journal article" date="2015" name="Nature">
        <title>rRNA introns, odd ribosomes, and small enigmatic genomes across a large radiation of phyla.</title>
        <authorList>
            <person name="Brown C.T."/>
            <person name="Hug L.A."/>
            <person name="Thomas B.C."/>
            <person name="Sharon I."/>
            <person name="Castelle C.J."/>
            <person name="Singh A."/>
            <person name="Wilkins M.J."/>
            <person name="Williams K.H."/>
            <person name="Banfield J.F."/>
        </authorList>
    </citation>
    <scope>NUCLEOTIDE SEQUENCE [LARGE SCALE GENOMIC DNA]</scope>
</reference>
<dbReference type="CDD" id="cd01335">
    <property type="entry name" value="Radical_SAM"/>
    <property type="match status" value="1"/>
</dbReference>
<evidence type="ECO:0000256" key="5">
    <source>
        <dbReference type="ARBA" id="ARBA00022691"/>
    </source>
</evidence>
<evidence type="ECO:0000256" key="2">
    <source>
        <dbReference type="ARBA" id="ARBA00005155"/>
    </source>
</evidence>
<name>A0A0G0Z0V7_9BACT</name>
<dbReference type="InterPro" id="IPR058240">
    <property type="entry name" value="rSAM_sf"/>
</dbReference>